<proteinExistence type="predicted"/>
<accession>A0A2D0MZ06</accession>
<dbReference type="InterPro" id="IPR011989">
    <property type="entry name" value="ARM-like"/>
</dbReference>
<name>A0A2D0MZ06_FLAN2</name>
<protein>
    <recommendedName>
        <fullName evidence="3">HEAT repeat domain-containing protein</fullName>
    </recommendedName>
</protein>
<organism evidence="1 2">
    <name type="scientific">Flavilitoribacter nigricans (strain ATCC 23147 / DSM 23189 / NBRC 102662 / NCIMB 1420 / SS-2)</name>
    <name type="common">Lewinella nigricans</name>
    <dbReference type="NCBI Taxonomy" id="1122177"/>
    <lineage>
        <taxon>Bacteria</taxon>
        <taxon>Pseudomonadati</taxon>
        <taxon>Bacteroidota</taxon>
        <taxon>Saprospiria</taxon>
        <taxon>Saprospirales</taxon>
        <taxon>Lewinellaceae</taxon>
        <taxon>Flavilitoribacter</taxon>
    </lineage>
</organism>
<evidence type="ECO:0000313" key="1">
    <source>
        <dbReference type="EMBL" id="PHN01457.1"/>
    </source>
</evidence>
<dbReference type="Proteomes" id="UP000223913">
    <property type="component" value="Unassembled WGS sequence"/>
</dbReference>
<dbReference type="SUPFAM" id="SSF48371">
    <property type="entry name" value="ARM repeat"/>
    <property type="match status" value="1"/>
</dbReference>
<dbReference type="Gene3D" id="1.25.10.10">
    <property type="entry name" value="Leucine-rich Repeat Variant"/>
    <property type="match status" value="1"/>
</dbReference>
<dbReference type="AlphaFoldDB" id="A0A2D0MZ06"/>
<evidence type="ECO:0000313" key="2">
    <source>
        <dbReference type="Proteomes" id="UP000223913"/>
    </source>
</evidence>
<evidence type="ECO:0008006" key="3">
    <source>
        <dbReference type="Google" id="ProtNLM"/>
    </source>
</evidence>
<keyword evidence="2" id="KW-1185">Reference proteome</keyword>
<comment type="caution">
    <text evidence="1">The sequence shown here is derived from an EMBL/GenBank/DDBJ whole genome shotgun (WGS) entry which is preliminary data.</text>
</comment>
<reference evidence="1 2" key="1">
    <citation type="submission" date="2017-10" db="EMBL/GenBank/DDBJ databases">
        <title>The draft genome sequence of Lewinella nigricans NBRC 102662.</title>
        <authorList>
            <person name="Wang K."/>
        </authorList>
    </citation>
    <scope>NUCLEOTIDE SEQUENCE [LARGE SCALE GENOMIC DNA]</scope>
    <source>
        <strain evidence="1 2">NBRC 102662</strain>
    </source>
</reference>
<dbReference type="InterPro" id="IPR016024">
    <property type="entry name" value="ARM-type_fold"/>
</dbReference>
<gene>
    <name evidence="1" type="ORF">CRP01_36755</name>
</gene>
<sequence length="604" mass="70218">MIYGYPHRNSLFEKDVFALMKENNVHSDDLIKTTISAEIGENRYEYLITATVYGEVIEIENLFLQLPEQAQRMMLGDQYDRWKPRIENFPNICRFALPIATLDLHEDESLEPLLSLIRERKKALNLNDLPPDLGKVRDPWTRDLFELFHFSPAKYLEIIRKSCRSLSVLLREEEQRLADACRHLGYYKFPLAPAVVRSVLPFMTPNHVGRLAGEVLVKFPEPENRAILLELYGSEPYQNIRSEILKGLSVYQDQEVYDIALKAYREETKTNKPEQLVTNILMALKNFHTPEVTEIAWEVLCGPLRFAGNEAEKILRSRGISDGDILDRIKPNFYDEKKPEYMQNVLARFHNIKNPYLLPRAEEFIWILPRLLEKKQNLNIAYATPSLIAKRYNASVPDHLYQLLEHASPFVRQAGVIQIGVICHQYDHVNFQFSERLEEKFFELLKDDHRDVVKEVANSLGNIAGRVNKAAYIPKLLPLVENKDVLIQLGSMRAINRVLEHVPFDPAICPTFLEALKHTNSYVRTEAVKGLQYASDPEIEAAWKALKDDPDDNVRRIINKEPSRHEPYLKVLQDLSRRSKRKARLHNSLLFKSYYYLQALLRKT</sequence>
<dbReference type="EMBL" id="PDUD01000054">
    <property type="protein sequence ID" value="PHN01457.1"/>
    <property type="molecule type" value="Genomic_DNA"/>
</dbReference>